<keyword evidence="2" id="KW-0496">Mitochondrion</keyword>
<dbReference type="AlphaFoldDB" id="A0A6M8PP63"/>
<sequence length="104" mass="11412">MKVEIGDSNTKTKVESEPGNAKLLNSSELNPGKKERKALSGTHRFKKPYPNISEIEVLSLATLDLLNQYAYPSISGYGKLTISLTMKQSYGEEITFTTGSSIPE</sequence>
<accession>A0A6M8PP63</accession>
<evidence type="ECO:0000313" key="2">
    <source>
        <dbReference type="EMBL" id="QKI32032.1"/>
    </source>
</evidence>
<organism evidence="2">
    <name type="scientific">Ombrophytum subterraneum</name>
    <dbReference type="NCBI Taxonomy" id="50155"/>
    <lineage>
        <taxon>Eukaryota</taxon>
        <taxon>Viridiplantae</taxon>
        <taxon>Streptophyta</taxon>
        <taxon>Embryophyta</taxon>
        <taxon>Tracheophyta</taxon>
        <taxon>Spermatophyta</taxon>
        <taxon>Magnoliopsida</taxon>
        <taxon>eudicotyledons</taxon>
        <taxon>Gunneridae</taxon>
        <taxon>Pentapetalae</taxon>
        <taxon>Santalales</taxon>
        <taxon>Balanophoraceae</taxon>
        <taxon>Ombrophytum</taxon>
    </lineage>
</organism>
<proteinExistence type="predicted"/>
<geneLocation type="mitochondrion" evidence="2"/>
<feature type="compositionally biased region" description="Basic and acidic residues" evidence="1">
    <location>
        <begin position="1"/>
        <end position="16"/>
    </location>
</feature>
<name>A0A6M8PP63_9MAGN</name>
<gene>
    <name evidence="2" type="primary">orf104b</name>
</gene>
<reference evidence="2" key="1">
    <citation type="journal article" date="2020" name="Plant Mol. Biol.">
        <title>Multichromosomal structure and foreign tracts in the Ombrophytum subterraneum (Balanophoraceae) mitochondrial genome.</title>
        <authorList>
            <person name="Roulet M.E."/>
            <person name="Garcia L.E."/>
            <person name="Gandini C.L."/>
            <person name="Sato H."/>
            <person name="Ponce G."/>
            <person name="Sanchez-Puerta M.V."/>
        </authorList>
    </citation>
    <scope>NUCLEOTIDE SEQUENCE</scope>
    <source>
        <tissue evidence="2">Tuber</tissue>
    </source>
</reference>
<protein>
    <submittedName>
        <fullName evidence="2">Uncharacterized protein</fullName>
    </submittedName>
</protein>
<dbReference type="EMBL" id="MT076305">
    <property type="protein sequence ID" value="QKI32032.1"/>
    <property type="molecule type" value="Genomic_DNA"/>
</dbReference>
<feature type="region of interest" description="Disordered" evidence="1">
    <location>
        <begin position="1"/>
        <end position="42"/>
    </location>
</feature>
<evidence type="ECO:0000256" key="1">
    <source>
        <dbReference type="SAM" id="MobiDB-lite"/>
    </source>
</evidence>